<accession>A0ABQ2HC11</accession>
<comment type="caution">
    <text evidence="9">The sequence shown here is derived from an EMBL/GenBank/DDBJ whole genome shotgun (WGS) entry which is preliminary data.</text>
</comment>
<dbReference type="PANTHER" id="PTHR32468:SF0">
    <property type="entry name" value="K(+)_H(+) ANTIPORTER 1"/>
    <property type="match status" value="1"/>
</dbReference>
<keyword evidence="10" id="KW-1185">Reference proteome</keyword>
<evidence type="ECO:0000259" key="8">
    <source>
        <dbReference type="Pfam" id="PF00999"/>
    </source>
</evidence>
<dbReference type="RefSeq" id="WP_189153020.1">
    <property type="nucleotide sequence ID" value="NZ_BMNC01000001.1"/>
</dbReference>
<proteinExistence type="predicted"/>
<protein>
    <recommendedName>
        <fullName evidence="8">Cation/H+ exchanger transmembrane domain-containing protein</fullName>
    </recommendedName>
</protein>
<dbReference type="Gene3D" id="1.20.1530.20">
    <property type="match status" value="1"/>
</dbReference>
<evidence type="ECO:0000256" key="2">
    <source>
        <dbReference type="ARBA" id="ARBA00022448"/>
    </source>
</evidence>
<name>A0ABQ2HC11_9PSEU</name>
<evidence type="ECO:0000256" key="1">
    <source>
        <dbReference type="ARBA" id="ARBA00004141"/>
    </source>
</evidence>
<feature type="transmembrane region" description="Helical" evidence="7">
    <location>
        <begin position="236"/>
        <end position="258"/>
    </location>
</feature>
<keyword evidence="3 7" id="KW-0812">Transmembrane</keyword>
<dbReference type="InterPro" id="IPR038770">
    <property type="entry name" value="Na+/solute_symporter_sf"/>
</dbReference>
<feature type="transmembrane region" description="Helical" evidence="7">
    <location>
        <begin position="106"/>
        <end position="127"/>
    </location>
</feature>
<evidence type="ECO:0000256" key="5">
    <source>
        <dbReference type="ARBA" id="ARBA00023065"/>
    </source>
</evidence>
<feature type="transmembrane region" description="Helical" evidence="7">
    <location>
        <begin position="321"/>
        <end position="341"/>
    </location>
</feature>
<dbReference type="PANTHER" id="PTHR32468">
    <property type="entry name" value="CATION/H + ANTIPORTER"/>
    <property type="match status" value="1"/>
</dbReference>
<dbReference type="InterPro" id="IPR006153">
    <property type="entry name" value="Cation/H_exchanger_TM"/>
</dbReference>
<evidence type="ECO:0000256" key="6">
    <source>
        <dbReference type="ARBA" id="ARBA00023136"/>
    </source>
</evidence>
<sequence length="449" mass="45198">MPRRWGIGAVYLLLIIVPAVATVLVLGAGKGASSAAAPQASHGFPVYRLLIAIVVIILCCKLAGFAMRALRQPRVVGEIAAGLLLGPTVFGAVWPDAHAALFPSAISGPLTTLAQLGVVLFVFLAGLEIDPKLLRGNGNLTATVSLAGLAVPMLFGALFAVASYSSLAPGDVGLPAFALFIGIAMSVTALPVLADMLRDSPLAGSPLAVVALACATIDDVVAWILLAVVVSLLGGVAGGFAATIGLTAGFVLLLVFAVRPLLTTLLTGERLGPGGKLAVLLLGALSAAAVTDWIGIHAVIGAFAFGLAVPRVPGLAERTTARVGSVTGALLLPLFFAVSGLNADLSGLGGALWGWVAFALAVAVLGKVGSAALAARAVGTRWSDSLTLGWLMNCRGLTELVVLDVGLRLGVLSPAAFTVLMITALVCTAMTGPAIATAKPPVPVLSERT</sequence>
<keyword evidence="4 7" id="KW-1133">Transmembrane helix</keyword>
<keyword evidence="6 7" id="KW-0472">Membrane</keyword>
<feature type="transmembrane region" description="Helical" evidence="7">
    <location>
        <begin position="174"/>
        <end position="194"/>
    </location>
</feature>
<dbReference type="InterPro" id="IPR050794">
    <property type="entry name" value="CPA2_transporter"/>
</dbReference>
<feature type="transmembrane region" description="Helical" evidence="7">
    <location>
        <begin position="353"/>
        <end position="375"/>
    </location>
</feature>
<keyword evidence="5" id="KW-0406">Ion transport</keyword>
<feature type="transmembrane region" description="Helical" evidence="7">
    <location>
        <begin position="206"/>
        <end position="230"/>
    </location>
</feature>
<evidence type="ECO:0000256" key="4">
    <source>
        <dbReference type="ARBA" id="ARBA00022989"/>
    </source>
</evidence>
<evidence type="ECO:0000256" key="7">
    <source>
        <dbReference type="SAM" id="Phobius"/>
    </source>
</evidence>
<reference evidence="10" key="1">
    <citation type="journal article" date="2019" name="Int. J. Syst. Evol. Microbiol.">
        <title>The Global Catalogue of Microorganisms (GCM) 10K type strain sequencing project: providing services to taxonomists for standard genome sequencing and annotation.</title>
        <authorList>
            <consortium name="The Broad Institute Genomics Platform"/>
            <consortium name="The Broad Institute Genome Sequencing Center for Infectious Disease"/>
            <person name="Wu L."/>
            <person name="Ma J."/>
        </authorList>
    </citation>
    <scope>NUCLEOTIDE SEQUENCE [LARGE SCALE GENOMIC DNA]</scope>
    <source>
        <strain evidence="10">CGMCC 4.7319</strain>
    </source>
</reference>
<dbReference type="EMBL" id="BMNC01000001">
    <property type="protein sequence ID" value="GGM73454.1"/>
    <property type="molecule type" value="Genomic_DNA"/>
</dbReference>
<feature type="transmembrane region" description="Helical" evidence="7">
    <location>
        <begin position="415"/>
        <end position="438"/>
    </location>
</feature>
<feature type="domain" description="Cation/H+ exchanger transmembrane" evidence="8">
    <location>
        <begin position="55"/>
        <end position="435"/>
    </location>
</feature>
<comment type="subcellular location">
    <subcellularLocation>
        <location evidence="1">Membrane</location>
        <topology evidence="1">Multi-pass membrane protein</topology>
    </subcellularLocation>
</comment>
<feature type="transmembrane region" description="Helical" evidence="7">
    <location>
        <begin position="75"/>
        <end position="94"/>
    </location>
</feature>
<dbReference type="Pfam" id="PF00999">
    <property type="entry name" value="Na_H_Exchanger"/>
    <property type="match status" value="1"/>
</dbReference>
<gene>
    <name evidence="9" type="ORF">GCM10011609_06570</name>
</gene>
<keyword evidence="2" id="KW-0813">Transport</keyword>
<feature type="transmembrane region" description="Helical" evidence="7">
    <location>
        <begin position="45"/>
        <end position="63"/>
    </location>
</feature>
<feature type="transmembrane region" description="Helical" evidence="7">
    <location>
        <begin position="139"/>
        <end position="162"/>
    </location>
</feature>
<dbReference type="Proteomes" id="UP000597656">
    <property type="component" value="Unassembled WGS sequence"/>
</dbReference>
<feature type="transmembrane region" description="Helical" evidence="7">
    <location>
        <begin position="279"/>
        <end position="309"/>
    </location>
</feature>
<evidence type="ECO:0000313" key="9">
    <source>
        <dbReference type="EMBL" id="GGM73454.1"/>
    </source>
</evidence>
<organism evidence="9 10">
    <name type="scientific">Lentzea pudingi</name>
    <dbReference type="NCBI Taxonomy" id="1789439"/>
    <lineage>
        <taxon>Bacteria</taxon>
        <taxon>Bacillati</taxon>
        <taxon>Actinomycetota</taxon>
        <taxon>Actinomycetes</taxon>
        <taxon>Pseudonocardiales</taxon>
        <taxon>Pseudonocardiaceae</taxon>
        <taxon>Lentzea</taxon>
    </lineage>
</organism>
<evidence type="ECO:0000313" key="10">
    <source>
        <dbReference type="Proteomes" id="UP000597656"/>
    </source>
</evidence>
<evidence type="ECO:0000256" key="3">
    <source>
        <dbReference type="ARBA" id="ARBA00022692"/>
    </source>
</evidence>